<dbReference type="InterPro" id="IPR036903">
    <property type="entry name" value="Nup98_auto-Pept-S59_dom_sf"/>
</dbReference>
<comment type="caution">
    <text evidence="12">The sequence shown here is derived from an EMBL/GenBank/DDBJ whole genome shotgun (WGS) entry which is preliminary data.</text>
</comment>
<dbReference type="InterPro" id="IPR007230">
    <property type="entry name" value="Nup98_auto-Pept-S59_dom"/>
</dbReference>
<evidence type="ECO:0000313" key="13">
    <source>
        <dbReference type="Proteomes" id="UP000192257"/>
    </source>
</evidence>
<gene>
    <name evidence="12" type="ORF">TM35_000052150</name>
</gene>
<keyword evidence="9" id="KW-0539">Nucleus</keyword>
<keyword evidence="13" id="KW-1185">Reference proteome</keyword>
<evidence type="ECO:0000256" key="7">
    <source>
        <dbReference type="ARBA" id="ARBA00023010"/>
    </source>
</evidence>
<evidence type="ECO:0000256" key="9">
    <source>
        <dbReference type="ARBA" id="ARBA00023242"/>
    </source>
</evidence>
<dbReference type="GO" id="GO:0000973">
    <property type="term" value="P:post-transcriptional tethering of RNA polymerase II gene DNA at nuclear periphery"/>
    <property type="evidence" value="ECO:0007669"/>
    <property type="project" value="TreeGrafter"/>
</dbReference>
<protein>
    <submittedName>
        <fullName evidence="12">Nucleoporin</fullName>
    </submittedName>
</protein>
<evidence type="ECO:0000256" key="5">
    <source>
        <dbReference type="ARBA" id="ARBA00022816"/>
    </source>
</evidence>
<dbReference type="PANTHER" id="PTHR23198">
    <property type="entry name" value="NUCLEOPORIN"/>
    <property type="match status" value="1"/>
</dbReference>
<dbReference type="AlphaFoldDB" id="A0A1X0P500"/>
<dbReference type="Pfam" id="PF04096">
    <property type="entry name" value="Nucleoporin2"/>
    <property type="match status" value="1"/>
</dbReference>
<dbReference type="GO" id="GO:0044614">
    <property type="term" value="C:nuclear pore cytoplasmic filaments"/>
    <property type="evidence" value="ECO:0007669"/>
    <property type="project" value="TreeGrafter"/>
</dbReference>
<dbReference type="PANTHER" id="PTHR23198:SF6">
    <property type="entry name" value="NUCLEAR PORE COMPLEX PROTEIN NUP98-NUP96"/>
    <property type="match status" value="1"/>
</dbReference>
<comment type="similarity">
    <text evidence="2">Belongs to the nucleoporin GLFG family.</text>
</comment>
<dbReference type="VEuPathDB" id="TriTrypDB:TM35_000052150"/>
<feature type="domain" description="Peptidase S59" evidence="11">
    <location>
        <begin position="283"/>
        <end position="408"/>
    </location>
</feature>
<evidence type="ECO:0000259" key="11">
    <source>
        <dbReference type="PROSITE" id="PS51434"/>
    </source>
</evidence>
<evidence type="ECO:0000313" key="12">
    <source>
        <dbReference type="EMBL" id="ORC91619.1"/>
    </source>
</evidence>
<keyword evidence="8" id="KW-0906">Nuclear pore complex</keyword>
<dbReference type="GO" id="GO:0006405">
    <property type="term" value="P:RNA export from nucleus"/>
    <property type="evidence" value="ECO:0007669"/>
    <property type="project" value="TreeGrafter"/>
</dbReference>
<accession>A0A1X0P500</accession>
<evidence type="ECO:0000256" key="6">
    <source>
        <dbReference type="ARBA" id="ARBA00022927"/>
    </source>
</evidence>
<feature type="non-terminal residue" evidence="12">
    <location>
        <position position="1"/>
    </location>
</feature>
<evidence type="ECO:0000256" key="1">
    <source>
        <dbReference type="ARBA" id="ARBA00004567"/>
    </source>
</evidence>
<dbReference type="PROSITE" id="PS51434">
    <property type="entry name" value="NUP_C"/>
    <property type="match status" value="1"/>
</dbReference>
<dbReference type="GeneID" id="39982650"/>
<evidence type="ECO:0000256" key="2">
    <source>
        <dbReference type="ARBA" id="ARBA00008926"/>
    </source>
</evidence>
<keyword evidence="3" id="KW-0813">Transport</keyword>
<feature type="compositionally biased region" description="Low complexity" evidence="10">
    <location>
        <begin position="1"/>
        <end position="13"/>
    </location>
</feature>
<proteinExistence type="inferred from homology"/>
<sequence>GGFGQQQQPQAGVTGFGQQAAGSTVGAGGFGQPATGGFGQAAGRGTTGGFGQPATGGFGQPATGGFGQPATGGFGQPATGGFGQPATGGFGQPATGGFGQPATGGFGQAGRGTSFGGSTGGFGTTGGGFGQVGGSTTAGVGANTSANAMPFLNLPDFADKPYGNVLLFAPDEEPKKPVTTAASLPTVPTVAIIPTSMSHYQQRMKIGTPAPNANATLKQQSASFSTNALSPVALRDLISSPKVTLGIPDEVKPTTSPTAVRALLTTSNYSAPDSTSYAPTCTSSDYILDPPLEVLQEFSIKKLQNLREFSIYRRDGKCSVHFLEPVNLVRCDISDVVSLRPNGEVVFYPGVNVPPPLGHGLRVRARVTVNGVVDTTSDELRELCRRNGNLFDSYDAKKGTWVYTTNISEEEADEDNDDDYDNIDVDIKDMEEEDDRFPPEIERISTYGESLDDVVHTPAALDMSKCSRQLTPTRTGVVPPASLTRNISRTDKSSVLPVRSQEVTVRDQMVLEGLSNEGATVEDIKLPYNLPDIHQEAPRERKGAMLIKGQLTEVFTPVYVVKKTDSKIYEMNASVVSQSAMGSLGRSFRCGWQLGGNLAVPLFAWLRDGTENKKNPDEVSGARVSIMNPFFAHASSKNYLQSCAISVLRTFCRYIHLVEGTADKDNHFSLIFLNLCRQSSNVSLSSEKLRELIAAIDAVRCERISVMEKSTARQAKTVLNLLDALYGLPETDKAENNAVAENRYLTQLRRRNLNIWLKGELAFMDSWTEEDLGMNSTQKLLCKLLCHKLKDAVSIAKTTGNTELSRVLGICGDGNQFGSFVTTANTKSLDEDMSVRERVVSLLSGVVEPFITQPRFKRVAQQDKGNNSNEVVSIVPLAATWKQLLGVFAFYGCTPDTPAEDIIAAFLERLHAPASREENAFPPYADHIAPSLLKTARGQDFIHRGDEFQDAALSLLEGFTMGVAPAASALHPHASSYCPSDYLTPFIILVAIRALKLERTDNYKDAETKVLIGFSAALECLTDAWFWALIPLHMIEDVNARSVAVKDCLRRNALRFRESHCSNHADYRHIMELIKADVSLLEPECLPEEMPLQTPANAPSIRTHTSLQDALDKFRRDFCKQ</sequence>
<dbReference type="SUPFAM" id="SSF82215">
    <property type="entry name" value="C-terminal autoproteolytic domain of nucleoporin nup98"/>
    <property type="match status" value="1"/>
</dbReference>
<comment type="subcellular location">
    <subcellularLocation>
        <location evidence="1">Nucleus</location>
        <location evidence="1">Nuclear pore complex</location>
    </subcellularLocation>
</comment>
<keyword evidence="5" id="KW-0509">mRNA transport</keyword>
<evidence type="ECO:0000256" key="4">
    <source>
        <dbReference type="ARBA" id="ARBA00022813"/>
    </source>
</evidence>
<reference evidence="12 13" key="1">
    <citation type="submission" date="2017-03" db="EMBL/GenBank/DDBJ databases">
        <title>An alternative strategy for trypanosome survival in the mammalian bloodstream revealed through genome and transcriptome analysis of the ubiquitous bovine parasite Trypanosoma (Megatrypanum) theileri.</title>
        <authorList>
            <person name="Kelly S."/>
            <person name="Ivens A."/>
            <person name="Mott A."/>
            <person name="O'Neill E."/>
            <person name="Emms D."/>
            <person name="Macleod O."/>
            <person name="Voorheis P."/>
            <person name="Matthews J."/>
            <person name="Matthews K."/>
            <person name="Carrington M."/>
        </authorList>
    </citation>
    <scope>NUCLEOTIDE SEQUENCE [LARGE SCALE GENOMIC DNA]</scope>
    <source>
        <strain evidence="12">Edinburgh</strain>
    </source>
</reference>
<dbReference type="Pfam" id="PF12110">
    <property type="entry name" value="Nup96"/>
    <property type="match status" value="1"/>
</dbReference>
<feature type="compositionally biased region" description="Gly residues" evidence="10">
    <location>
        <begin position="25"/>
        <end position="122"/>
    </location>
</feature>
<dbReference type="EMBL" id="NBCO01000005">
    <property type="protein sequence ID" value="ORC91619.1"/>
    <property type="molecule type" value="Genomic_DNA"/>
</dbReference>
<dbReference type="GO" id="GO:0034398">
    <property type="term" value="P:telomere tethering at nuclear periphery"/>
    <property type="evidence" value="ECO:0007669"/>
    <property type="project" value="TreeGrafter"/>
</dbReference>
<organism evidence="12 13">
    <name type="scientific">Trypanosoma theileri</name>
    <dbReference type="NCBI Taxonomy" id="67003"/>
    <lineage>
        <taxon>Eukaryota</taxon>
        <taxon>Discoba</taxon>
        <taxon>Euglenozoa</taxon>
        <taxon>Kinetoplastea</taxon>
        <taxon>Metakinetoplastina</taxon>
        <taxon>Trypanosomatida</taxon>
        <taxon>Trypanosomatidae</taxon>
        <taxon>Trypanosoma</taxon>
    </lineage>
</organism>
<dbReference type="InterPro" id="IPR021967">
    <property type="entry name" value="Nup98_C"/>
</dbReference>
<feature type="region of interest" description="Disordered" evidence="10">
    <location>
        <begin position="1"/>
        <end position="122"/>
    </location>
</feature>
<dbReference type="GO" id="GO:0008139">
    <property type="term" value="F:nuclear localization sequence binding"/>
    <property type="evidence" value="ECO:0007669"/>
    <property type="project" value="TreeGrafter"/>
</dbReference>
<dbReference type="GO" id="GO:0051028">
    <property type="term" value="P:mRNA transport"/>
    <property type="evidence" value="ECO:0007669"/>
    <property type="project" value="UniProtKB-KW"/>
</dbReference>
<dbReference type="InterPro" id="IPR037665">
    <property type="entry name" value="Nucleoporin_S59-like"/>
</dbReference>
<dbReference type="OrthoDB" id="3797628at2759"/>
<dbReference type="GO" id="GO:0006606">
    <property type="term" value="P:protein import into nucleus"/>
    <property type="evidence" value="ECO:0007669"/>
    <property type="project" value="TreeGrafter"/>
</dbReference>
<name>A0A1X0P500_9TRYP</name>
<dbReference type="GO" id="GO:0003723">
    <property type="term" value="F:RNA binding"/>
    <property type="evidence" value="ECO:0007669"/>
    <property type="project" value="TreeGrafter"/>
</dbReference>
<dbReference type="Gene3D" id="3.30.1610.10">
    <property type="entry name" value="Peptidase S59, nucleoporin"/>
    <property type="match status" value="1"/>
</dbReference>
<dbReference type="GO" id="GO:0017056">
    <property type="term" value="F:structural constituent of nuclear pore"/>
    <property type="evidence" value="ECO:0007669"/>
    <property type="project" value="InterPro"/>
</dbReference>
<dbReference type="Proteomes" id="UP000192257">
    <property type="component" value="Unassembled WGS sequence"/>
</dbReference>
<dbReference type="RefSeq" id="XP_028885685.1">
    <property type="nucleotide sequence ID" value="XM_029022870.1"/>
</dbReference>
<keyword evidence="7" id="KW-0811">Translocation</keyword>
<keyword evidence="4" id="KW-0068">Autocatalytic cleavage</keyword>
<dbReference type="STRING" id="67003.A0A1X0P500"/>
<keyword evidence="6" id="KW-0653">Protein transport</keyword>
<evidence type="ECO:0000256" key="10">
    <source>
        <dbReference type="SAM" id="MobiDB-lite"/>
    </source>
</evidence>
<evidence type="ECO:0000256" key="8">
    <source>
        <dbReference type="ARBA" id="ARBA00023132"/>
    </source>
</evidence>
<evidence type="ECO:0000256" key="3">
    <source>
        <dbReference type="ARBA" id="ARBA00022448"/>
    </source>
</evidence>